<sequence>MKNILLLVHDDPGQESRLQVALDVTRAVGGHLECLEVRDLPMLALGNYAGGAEALALAEVERAQRALRVAIEQRLGGEDVPWSFGQSFDRPVDALSRGADLADLIVLSARLADEDTDGGDASPQPLPLRSGRPLLAVPPAVRGLALDKPALVAWDGSGPSIEAVRAAVPLLRHAAGVVVLEVDPPSGVMPMEDIATYLSRHGIVPELVERRSDDTIAAVLRDHVRAIDAGMLVMGAYGAGKLAQSIFGGVTRTMLSTSTVPLLLAH</sequence>
<evidence type="ECO:0000313" key="4">
    <source>
        <dbReference type="Proteomes" id="UP001216558"/>
    </source>
</evidence>
<comment type="similarity">
    <text evidence="1">Belongs to the universal stress protein A family.</text>
</comment>
<dbReference type="PANTHER" id="PTHR46268">
    <property type="entry name" value="STRESS RESPONSE PROTEIN NHAX"/>
    <property type="match status" value="1"/>
</dbReference>
<dbReference type="EMBL" id="JAQQXQ010000003">
    <property type="protein sequence ID" value="MDC8753980.1"/>
    <property type="molecule type" value="Genomic_DNA"/>
</dbReference>
<protein>
    <submittedName>
        <fullName evidence="3">Universal stress protein</fullName>
    </submittedName>
</protein>
<dbReference type="PRINTS" id="PR01438">
    <property type="entry name" value="UNVRSLSTRESS"/>
</dbReference>
<accession>A0ABT5JMJ5</accession>
<dbReference type="InterPro" id="IPR006016">
    <property type="entry name" value="UspA"/>
</dbReference>
<gene>
    <name evidence="3" type="ORF">OIK40_04900</name>
</gene>
<dbReference type="CDD" id="cd00293">
    <property type="entry name" value="USP-like"/>
    <property type="match status" value="1"/>
</dbReference>
<dbReference type="Proteomes" id="UP001216558">
    <property type="component" value="Unassembled WGS sequence"/>
</dbReference>
<dbReference type="Pfam" id="PF00582">
    <property type="entry name" value="Usp"/>
    <property type="match status" value="1"/>
</dbReference>
<evidence type="ECO:0000259" key="2">
    <source>
        <dbReference type="Pfam" id="PF00582"/>
    </source>
</evidence>
<evidence type="ECO:0000313" key="3">
    <source>
        <dbReference type="EMBL" id="MDC8753980.1"/>
    </source>
</evidence>
<keyword evidence="4" id="KW-1185">Reference proteome</keyword>
<feature type="domain" description="UspA" evidence="2">
    <location>
        <begin position="150"/>
        <end position="265"/>
    </location>
</feature>
<dbReference type="SUPFAM" id="SSF52402">
    <property type="entry name" value="Adenine nucleotide alpha hydrolases-like"/>
    <property type="match status" value="2"/>
</dbReference>
<dbReference type="Gene3D" id="3.40.50.12370">
    <property type="match status" value="1"/>
</dbReference>
<proteinExistence type="inferred from homology"/>
<dbReference type="InterPro" id="IPR006015">
    <property type="entry name" value="Universal_stress_UspA"/>
</dbReference>
<comment type="caution">
    <text evidence="3">The sequence shown here is derived from an EMBL/GenBank/DDBJ whole genome shotgun (WGS) entry which is preliminary data.</text>
</comment>
<reference evidence="3 4" key="1">
    <citation type="submission" date="2022-10" db="EMBL/GenBank/DDBJ databases">
        <title>Erythrobacter sp. sf7 Genome sequencing.</title>
        <authorList>
            <person name="Park S."/>
        </authorList>
    </citation>
    <scope>NUCLEOTIDE SEQUENCE [LARGE SCALE GENOMIC DNA]</scope>
    <source>
        <strain evidence="4">sf7</strain>
    </source>
</reference>
<name>A0ABT5JMJ5_9SPHN</name>
<dbReference type="PANTHER" id="PTHR46268:SF15">
    <property type="entry name" value="UNIVERSAL STRESS PROTEIN HP_0031"/>
    <property type="match status" value="1"/>
</dbReference>
<evidence type="ECO:0000256" key="1">
    <source>
        <dbReference type="ARBA" id="ARBA00008791"/>
    </source>
</evidence>
<dbReference type="RefSeq" id="WP_273676697.1">
    <property type="nucleotide sequence ID" value="NZ_JAQQXQ010000003.1"/>
</dbReference>
<organism evidence="3 4">
    <name type="scientific">Erythrobacter fulvus</name>
    <dbReference type="NCBI Taxonomy" id="2987523"/>
    <lineage>
        <taxon>Bacteria</taxon>
        <taxon>Pseudomonadati</taxon>
        <taxon>Pseudomonadota</taxon>
        <taxon>Alphaproteobacteria</taxon>
        <taxon>Sphingomonadales</taxon>
        <taxon>Erythrobacteraceae</taxon>
        <taxon>Erythrobacter/Porphyrobacter group</taxon>
        <taxon>Erythrobacter</taxon>
    </lineage>
</organism>